<dbReference type="RefSeq" id="WP_111921383.1">
    <property type="nucleotide sequence ID" value="NZ_CP173238.1"/>
</dbReference>
<protein>
    <submittedName>
        <fullName evidence="1">Transposase</fullName>
    </submittedName>
</protein>
<evidence type="ECO:0000313" key="1">
    <source>
        <dbReference type="EMBL" id="SQB34177.1"/>
    </source>
</evidence>
<name>A0A2X2W459_CLOCO</name>
<gene>
    <name evidence="1" type="ORF">NCTC13028_01071</name>
</gene>
<dbReference type="PANTHER" id="PTHR35004:SF6">
    <property type="entry name" value="TRANSPOSASE"/>
    <property type="match status" value="1"/>
</dbReference>
<dbReference type="EMBL" id="UAWC01000007">
    <property type="protein sequence ID" value="SQB34177.1"/>
    <property type="molecule type" value="Genomic_DNA"/>
</dbReference>
<organism evidence="1 2">
    <name type="scientific">Clostridium cochlearium</name>
    <dbReference type="NCBI Taxonomy" id="1494"/>
    <lineage>
        <taxon>Bacteria</taxon>
        <taxon>Bacillati</taxon>
        <taxon>Bacillota</taxon>
        <taxon>Clostridia</taxon>
        <taxon>Eubacteriales</taxon>
        <taxon>Clostridiaceae</taxon>
        <taxon>Clostridium</taxon>
    </lineage>
</organism>
<sequence length="138" mass="16410">MSRNTVRKLIRLKEEPKYSRNHYETKVDKYKDDINMWYLDPLYNFNGTRIFRELTKKGYTGSIGPVYRYLNTLKEERIKISSKATIRIETLFGDQAQFDWSPYKVIIDDKLTEVYCITMILSACRKKAIVFTKSIDSK</sequence>
<dbReference type="AlphaFoldDB" id="A0A2X2W459"/>
<reference evidence="1 2" key="1">
    <citation type="submission" date="2018-06" db="EMBL/GenBank/DDBJ databases">
        <authorList>
            <consortium name="Pathogen Informatics"/>
            <person name="Doyle S."/>
        </authorList>
    </citation>
    <scope>NUCLEOTIDE SEQUENCE [LARGE SCALE GENOMIC DNA]</scope>
    <source>
        <strain evidence="1 2">NCTC13028</strain>
    </source>
</reference>
<dbReference type="Proteomes" id="UP000250223">
    <property type="component" value="Unassembled WGS sequence"/>
</dbReference>
<proteinExistence type="predicted"/>
<evidence type="ECO:0000313" key="2">
    <source>
        <dbReference type="Proteomes" id="UP000250223"/>
    </source>
</evidence>
<dbReference type="PANTHER" id="PTHR35004">
    <property type="entry name" value="TRANSPOSASE RV3428C-RELATED"/>
    <property type="match status" value="1"/>
</dbReference>
<accession>A0A2X2W459</accession>